<gene>
    <name evidence="1" type="ORF">BofuT4_P030110.1</name>
</gene>
<protein>
    <submittedName>
        <fullName evidence="1">Uncharacterized protein</fullName>
    </submittedName>
</protein>
<dbReference type="HOGENOM" id="CLU_2793702_0_0_1"/>
<dbReference type="InParanoid" id="G2Y959"/>
<sequence>MVPPNAPNENTLGRDFEEVDVEVGHKELPEKEEPIQNLTFSERLRHFTYAWFACTMSTGGEKLCLLST</sequence>
<evidence type="ECO:0000313" key="2">
    <source>
        <dbReference type="Proteomes" id="UP000008177"/>
    </source>
</evidence>
<dbReference type="STRING" id="999810.G2Y959"/>
<proteinExistence type="predicted"/>
<organism evidence="1 2">
    <name type="scientific">Botryotinia fuckeliana (strain T4)</name>
    <name type="common">Noble rot fungus</name>
    <name type="synonym">Botrytis cinerea</name>
    <dbReference type="NCBI Taxonomy" id="999810"/>
    <lineage>
        <taxon>Eukaryota</taxon>
        <taxon>Fungi</taxon>
        <taxon>Dikarya</taxon>
        <taxon>Ascomycota</taxon>
        <taxon>Pezizomycotina</taxon>
        <taxon>Leotiomycetes</taxon>
        <taxon>Helotiales</taxon>
        <taxon>Sclerotiniaceae</taxon>
        <taxon>Botrytis</taxon>
    </lineage>
</organism>
<name>G2Y959_BOTF4</name>
<dbReference type="Proteomes" id="UP000008177">
    <property type="component" value="Unplaced contigs"/>
</dbReference>
<evidence type="ECO:0000313" key="1">
    <source>
        <dbReference type="EMBL" id="CCD49135.1"/>
    </source>
</evidence>
<accession>G2Y959</accession>
<reference evidence="2" key="1">
    <citation type="journal article" date="2011" name="PLoS Genet.">
        <title>Genomic analysis of the necrotrophic fungal pathogens Sclerotinia sclerotiorum and Botrytis cinerea.</title>
        <authorList>
            <person name="Amselem J."/>
            <person name="Cuomo C.A."/>
            <person name="van Kan J.A."/>
            <person name="Viaud M."/>
            <person name="Benito E.P."/>
            <person name="Couloux A."/>
            <person name="Coutinho P.M."/>
            <person name="de Vries R.P."/>
            <person name="Dyer P.S."/>
            <person name="Fillinger S."/>
            <person name="Fournier E."/>
            <person name="Gout L."/>
            <person name="Hahn M."/>
            <person name="Kohn L."/>
            <person name="Lapalu N."/>
            <person name="Plummer K.M."/>
            <person name="Pradier J.M."/>
            <person name="Quevillon E."/>
            <person name="Sharon A."/>
            <person name="Simon A."/>
            <person name="ten Have A."/>
            <person name="Tudzynski B."/>
            <person name="Tudzynski P."/>
            <person name="Wincker P."/>
            <person name="Andrew M."/>
            <person name="Anthouard V."/>
            <person name="Beever R.E."/>
            <person name="Beffa R."/>
            <person name="Benoit I."/>
            <person name="Bouzid O."/>
            <person name="Brault B."/>
            <person name="Chen Z."/>
            <person name="Choquer M."/>
            <person name="Collemare J."/>
            <person name="Cotton P."/>
            <person name="Danchin E.G."/>
            <person name="Da Silva C."/>
            <person name="Gautier A."/>
            <person name="Giraud C."/>
            <person name="Giraud T."/>
            <person name="Gonzalez C."/>
            <person name="Grossetete S."/>
            <person name="Guldener U."/>
            <person name="Henrissat B."/>
            <person name="Howlett B.J."/>
            <person name="Kodira C."/>
            <person name="Kretschmer M."/>
            <person name="Lappartient A."/>
            <person name="Leroch M."/>
            <person name="Levis C."/>
            <person name="Mauceli E."/>
            <person name="Neuveglise C."/>
            <person name="Oeser B."/>
            <person name="Pearson M."/>
            <person name="Poulain J."/>
            <person name="Poussereau N."/>
            <person name="Quesneville H."/>
            <person name="Rascle C."/>
            <person name="Schumacher J."/>
            <person name="Segurens B."/>
            <person name="Sexton A."/>
            <person name="Silva E."/>
            <person name="Sirven C."/>
            <person name="Soanes D.M."/>
            <person name="Talbot N.J."/>
            <person name="Templeton M."/>
            <person name="Yandava C."/>
            <person name="Yarden O."/>
            <person name="Zeng Q."/>
            <person name="Rollins J.A."/>
            <person name="Lebrun M.H."/>
            <person name="Dickman M."/>
        </authorList>
    </citation>
    <scope>NUCLEOTIDE SEQUENCE [LARGE SCALE GENOMIC DNA]</scope>
    <source>
        <strain evidence="2">T4</strain>
    </source>
</reference>
<dbReference type="AlphaFoldDB" id="G2Y959"/>
<dbReference type="EMBL" id="FQ790300">
    <property type="protein sequence ID" value="CCD49135.1"/>
    <property type="molecule type" value="Genomic_DNA"/>
</dbReference>